<evidence type="ECO:0000259" key="4">
    <source>
        <dbReference type="PROSITE" id="PS50206"/>
    </source>
</evidence>
<dbReference type="KEGG" id="prv:G7070_16125"/>
<evidence type="ECO:0000313" key="6">
    <source>
        <dbReference type="Proteomes" id="UP000501058"/>
    </source>
</evidence>
<dbReference type="SUPFAM" id="SSF51445">
    <property type="entry name" value="(Trans)glycosidases"/>
    <property type="match status" value="1"/>
</dbReference>
<keyword evidence="6" id="KW-1185">Reference proteome</keyword>
<feature type="domain" description="Rhodanese" evidence="4">
    <location>
        <begin position="396"/>
        <end position="449"/>
    </location>
</feature>
<dbReference type="GO" id="GO:0009254">
    <property type="term" value="P:peptidoglycan turnover"/>
    <property type="evidence" value="ECO:0007669"/>
    <property type="project" value="TreeGrafter"/>
</dbReference>
<dbReference type="PANTHER" id="PTHR30480">
    <property type="entry name" value="BETA-HEXOSAMINIDASE-RELATED"/>
    <property type="match status" value="1"/>
</dbReference>
<organism evidence="5 6">
    <name type="scientific">Propioniciclava coleopterorum</name>
    <dbReference type="NCBI Taxonomy" id="2714937"/>
    <lineage>
        <taxon>Bacteria</taxon>
        <taxon>Bacillati</taxon>
        <taxon>Actinomycetota</taxon>
        <taxon>Actinomycetes</taxon>
        <taxon>Propionibacteriales</taxon>
        <taxon>Propionibacteriaceae</taxon>
        <taxon>Propioniciclava</taxon>
    </lineage>
</organism>
<dbReference type="Pfam" id="PF00933">
    <property type="entry name" value="Glyco_hydro_3"/>
    <property type="match status" value="1"/>
</dbReference>
<protein>
    <submittedName>
        <fullName evidence="5">Glycoside hydrolase family 3 protein</fullName>
    </submittedName>
</protein>
<dbReference type="Proteomes" id="UP000501058">
    <property type="component" value="Chromosome"/>
</dbReference>
<keyword evidence="2 5" id="KW-0378">Hydrolase</keyword>
<proteinExistence type="inferred from homology"/>
<dbReference type="InterPro" id="IPR001763">
    <property type="entry name" value="Rhodanese-like_dom"/>
</dbReference>
<dbReference type="EMBL" id="CP049865">
    <property type="protein sequence ID" value="QIK73509.1"/>
    <property type="molecule type" value="Genomic_DNA"/>
</dbReference>
<dbReference type="GO" id="GO:0004553">
    <property type="term" value="F:hydrolase activity, hydrolyzing O-glycosyl compounds"/>
    <property type="evidence" value="ECO:0007669"/>
    <property type="project" value="InterPro"/>
</dbReference>
<dbReference type="InterPro" id="IPR050226">
    <property type="entry name" value="NagZ_Beta-hexosaminidase"/>
</dbReference>
<dbReference type="AlphaFoldDB" id="A0A6G7Y9W0"/>
<dbReference type="InterPro" id="IPR017853">
    <property type="entry name" value="GH"/>
</dbReference>
<dbReference type="GO" id="GO:0005975">
    <property type="term" value="P:carbohydrate metabolic process"/>
    <property type="evidence" value="ECO:0007669"/>
    <property type="project" value="InterPro"/>
</dbReference>
<dbReference type="InterPro" id="IPR036962">
    <property type="entry name" value="Glyco_hydro_3_N_sf"/>
</dbReference>
<evidence type="ECO:0000313" key="5">
    <source>
        <dbReference type="EMBL" id="QIK73509.1"/>
    </source>
</evidence>
<sequence length="480" mass="48724">MDTTTGALRRLILRTLLPGFDGMTVPAWLVAAHRDGLASVCLYGANIADPAAVSALCADLHRRCPGLLIATDEEGGDVTRLHYLAGSPEPGNAVLGRLDDPALTAASARRIGRDLAVLGIGLDLGPVVDINSAPDNPVIGVRSFGATAPLVARHAVAWVRGLRDAGVAACAKHFPGHGDTTTDSHLALPRVDATREVLDARELEPFRAVVQAGIPAVMTSHIVVPALDPERPATFSPAVLRGELRGRLGFRGVIVTDALDMAGASGDIGIPEAAVRALAAGADLLCLGPNTGPDLLERVVAAIEDAVAQGRIEPEELAASAARVQALIDDQATPSPAPAPGTDPRPEIADAFEIGAGAAAWLADDAPAAIVQVESEANLAVGRVVWGAAAVGATIAAGDVPPGAKVAVVARGLAAGHPAPAVADALRAAGHPVIVVECGWPRGFGDLVTYGASAGVGRALVELLTRLPDPVEVPEGSASR</sequence>
<dbReference type="PANTHER" id="PTHR30480:SF16">
    <property type="entry name" value="GLYCOSIDE HYDROLASE FAMILY 3 DOMAIN PROTEIN"/>
    <property type="match status" value="1"/>
</dbReference>
<reference evidence="5 6" key="1">
    <citation type="submission" date="2020-03" db="EMBL/GenBank/DDBJ databases">
        <title>Propioniciclava sp. nov., isolated from Hydrophilus acuminatus.</title>
        <authorList>
            <person name="Hyun D.-W."/>
            <person name="Bae J.-W."/>
        </authorList>
    </citation>
    <scope>NUCLEOTIDE SEQUENCE [LARGE SCALE GENOMIC DNA]</scope>
    <source>
        <strain evidence="5 6">HDW11</strain>
    </source>
</reference>
<evidence type="ECO:0000256" key="1">
    <source>
        <dbReference type="ARBA" id="ARBA00005336"/>
    </source>
</evidence>
<gene>
    <name evidence="5" type="ORF">G7070_16125</name>
</gene>
<dbReference type="RefSeq" id="WP_166234578.1">
    <property type="nucleotide sequence ID" value="NZ_CP049865.1"/>
</dbReference>
<evidence type="ECO:0000256" key="2">
    <source>
        <dbReference type="ARBA" id="ARBA00022801"/>
    </source>
</evidence>
<name>A0A6G7Y9W0_9ACTN</name>
<dbReference type="PROSITE" id="PS50206">
    <property type="entry name" value="RHODANESE_3"/>
    <property type="match status" value="1"/>
</dbReference>
<dbReference type="Gene3D" id="3.20.20.300">
    <property type="entry name" value="Glycoside hydrolase, family 3, N-terminal domain"/>
    <property type="match status" value="1"/>
</dbReference>
<accession>A0A6G7Y9W0</accession>
<keyword evidence="3" id="KW-0326">Glycosidase</keyword>
<comment type="similarity">
    <text evidence="1">Belongs to the glycosyl hydrolase 3 family.</text>
</comment>
<dbReference type="InterPro" id="IPR001764">
    <property type="entry name" value="Glyco_hydro_3_N"/>
</dbReference>
<evidence type="ECO:0000256" key="3">
    <source>
        <dbReference type="ARBA" id="ARBA00023295"/>
    </source>
</evidence>